<dbReference type="EMBL" id="LAJE02000073">
    <property type="protein sequence ID" value="OEO32404.1"/>
    <property type="molecule type" value="Genomic_DNA"/>
</dbReference>
<reference evidence="2 3" key="1">
    <citation type="journal article" date="2015" name="Genome Announc.">
        <title>Genome Assemblies of Three Soil-Associated Devosia species: D. insulae, D. limi, and D. soli.</title>
        <authorList>
            <person name="Hassan Y.I."/>
            <person name="Lepp D."/>
            <person name="Zhou T."/>
        </authorList>
    </citation>
    <scope>NUCLEOTIDE SEQUENCE [LARGE SCALE GENOMIC DNA]</scope>
    <source>
        <strain evidence="2 3">DS-56</strain>
    </source>
</reference>
<keyword evidence="1" id="KW-1133">Transmembrane helix</keyword>
<gene>
    <name evidence="2" type="ORF">VW23_011845</name>
</gene>
<evidence type="ECO:0000313" key="3">
    <source>
        <dbReference type="Proteomes" id="UP000095463"/>
    </source>
</evidence>
<keyword evidence="1" id="KW-0472">Membrane</keyword>
<comment type="caution">
    <text evidence="2">The sequence shown here is derived from an EMBL/GenBank/DDBJ whole genome shotgun (WGS) entry which is preliminary data.</text>
</comment>
<dbReference type="AlphaFoldDB" id="A0A1E5XV11"/>
<dbReference type="Proteomes" id="UP000095463">
    <property type="component" value="Unassembled WGS sequence"/>
</dbReference>
<keyword evidence="1" id="KW-0812">Transmembrane</keyword>
<accession>A0A1E5XV11</accession>
<keyword evidence="3" id="KW-1185">Reference proteome</keyword>
<dbReference type="RefSeq" id="WP_069908461.1">
    <property type="nucleotide sequence ID" value="NZ_LAJE02000073.1"/>
</dbReference>
<feature type="transmembrane region" description="Helical" evidence="1">
    <location>
        <begin position="36"/>
        <end position="59"/>
    </location>
</feature>
<organism evidence="2 3">
    <name type="scientific">Devosia insulae DS-56</name>
    <dbReference type="NCBI Taxonomy" id="1116389"/>
    <lineage>
        <taxon>Bacteria</taxon>
        <taxon>Pseudomonadati</taxon>
        <taxon>Pseudomonadota</taxon>
        <taxon>Alphaproteobacteria</taxon>
        <taxon>Hyphomicrobiales</taxon>
        <taxon>Devosiaceae</taxon>
        <taxon>Devosia</taxon>
    </lineage>
</organism>
<name>A0A1E5XV11_9HYPH</name>
<proteinExistence type="predicted"/>
<evidence type="ECO:0000313" key="2">
    <source>
        <dbReference type="EMBL" id="OEO32404.1"/>
    </source>
</evidence>
<protein>
    <submittedName>
        <fullName evidence="2">Uncharacterized protein</fullName>
    </submittedName>
</protein>
<evidence type="ECO:0000256" key="1">
    <source>
        <dbReference type="SAM" id="Phobius"/>
    </source>
</evidence>
<sequence>MYFYHEGYHDTYYADASLDALRSRERHDSDQSYEPIRIPAIVTWLASVSVVLCGIVTAIHHLS</sequence>